<name>A0A816SIA6_BRANA</name>
<reference evidence="1" key="1">
    <citation type="submission" date="2021-01" db="EMBL/GenBank/DDBJ databases">
        <authorList>
            <consortium name="Genoscope - CEA"/>
            <person name="William W."/>
        </authorList>
    </citation>
    <scope>NUCLEOTIDE SEQUENCE</scope>
</reference>
<protein>
    <submittedName>
        <fullName evidence="1">(rape) hypothetical protein</fullName>
    </submittedName>
</protein>
<gene>
    <name evidence="1" type="ORF">DARMORV10_A06P14780.1</name>
</gene>
<proteinExistence type="predicted"/>
<evidence type="ECO:0000313" key="1">
    <source>
        <dbReference type="EMBL" id="CAF2084079.1"/>
    </source>
</evidence>
<dbReference type="AlphaFoldDB" id="A0A816SIA6"/>
<organism evidence="1">
    <name type="scientific">Brassica napus</name>
    <name type="common">Rape</name>
    <dbReference type="NCBI Taxonomy" id="3708"/>
    <lineage>
        <taxon>Eukaryota</taxon>
        <taxon>Viridiplantae</taxon>
        <taxon>Streptophyta</taxon>
        <taxon>Embryophyta</taxon>
        <taxon>Tracheophyta</taxon>
        <taxon>Spermatophyta</taxon>
        <taxon>Magnoliopsida</taxon>
        <taxon>eudicotyledons</taxon>
        <taxon>Gunneridae</taxon>
        <taxon>Pentapetalae</taxon>
        <taxon>rosids</taxon>
        <taxon>malvids</taxon>
        <taxon>Brassicales</taxon>
        <taxon>Brassicaceae</taxon>
        <taxon>Brassiceae</taxon>
        <taxon>Brassica</taxon>
    </lineage>
</organism>
<dbReference type="EMBL" id="HG994360">
    <property type="protein sequence ID" value="CAF2084079.1"/>
    <property type="molecule type" value="Genomic_DNA"/>
</dbReference>
<dbReference type="Proteomes" id="UP001295469">
    <property type="component" value="Chromosome A06"/>
</dbReference>
<sequence length="102" mass="11802">MTSVFIRADAAPIGISPLSHYDAFRLATCYRRASKRECCGIPQKYENVLCWVLWATRFKTLRLSSKVLKSWLIQLLVFHRDSAKKLKFQSGAAQREIYKSCE</sequence>
<accession>A0A816SIA6</accession>